<evidence type="ECO:0000313" key="2">
    <source>
        <dbReference type="Proteomes" id="UP001630127"/>
    </source>
</evidence>
<protein>
    <submittedName>
        <fullName evidence="1">Uncharacterized protein</fullName>
    </submittedName>
</protein>
<proteinExistence type="predicted"/>
<reference evidence="1 2" key="1">
    <citation type="submission" date="2024-11" db="EMBL/GenBank/DDBJ databases">
        <title>A near-complete genome assembly of Cinchona calisaya.</title>
        <authorList>
            <person name="Lian D.C."/>
            <person name="Zhao X.W."/>
            <person name="Wei L."/>
        </authorList>
    </citation>
    <scope>NUCLEOTIDE SEQUENCE [LARGE SCALE GENOMIC DNA]</scope>
    <source>
        <tissue evidence="1">Nenye</tissue>
    </source>
</reference>
<gene>
    <name evidence="1" type="ORF">ACH5RR_000403</name>
</gene>
<name>A0ABD3B0J7_9GENT</name>
<dbReference type="AlphaFoldDB" id="A0ABD3B0J7"/>
<organism evidence="1 2">
    <name type="scientific">Cinchona calisaya</name>
    <dbReference type="NCBI Taxonomy" id="153742"/>
    <lineage>
        <taxon>Eukaryota</taxon>
        <taxon>Viridiplantae</taxon>
        <taxon>Streptophyta</taxon>
        <taxon>Embryophyta</taxon>
        <taxon>Tracheophyta</taxon>
        <taxon>Spermatophyta</taxon>
        <taxon>Magnoliopsida</taxon>
        <taxon>eudicotyledons</taxon>
        <taxon>Gunneridae</taxon>
        <taxon>Pentapetalae</taxon>
        <taxon>asterids</taxon>
        <taxon>lamiids</taxon>
        <taxon>Gentianales</taxon>
        <taxon>Rubiaceae</taxon>
        <taxon>Cinchonoideae</taxon>
        <taxon>Cinchoneae</taxon>
        <taxon>Cinchona</taxon>
    </lineage>
</organism>
<keyword evidence="2" id="KW-1185">Reference proteome</keyword>
<dbReference type="Proteomes" id="UP001630127">
    <property type="component" value="Unassembled WGS sequence"/>
</dbReference>
<sequence length="296" mass="33950">MTTCPMDEFALFFAFLEHNYQLNSSEYPLISSVDINCFKDRITSFSNNGIGGIGCDMLYDPLMGPLVQSSLAHFLYMKKNRIDFKECENGDKLPDLMAFHPNYIRFAFMDSLIANKASVTLGSFKLYDFSPSAAFMDRDKLMLKVSELLQNPILEALVYSFVKKLQVDGDTLDRILEFVQTKTKLTRGIGLLYFILMDLYLEHVDYFTYETISKSGFNCFWARCLNTAIIGFTDKRTVPKFTKILKLDSVLPAWGLTAKVRTGSRGGRVLRPWQGKVYINMEGHLQWERPESIIDM</sequence>
<accession>A0ABD3B0J7</accession>
<evidence type="ECO:0000313" key="1">
    <source>
        <dbReference type="EMBL" id="KAL3537037.1"/>
    </source>
</evidence>
<comment type="caution">
    <text evidence="1">The sequence shown here is derived from an EMBL/GenBank/DDBJ whole genome shotgun (WGS) entry which is preliminary data.</text>
</comment>
<dbReference type="EMBL" id="JBJUIK010000001">
    <property type="protein sequence ID" value="KAL3537037.1"/>
    <property type="molecule type" value="Genomic_DNA"/>
</dbReference>